<dbReference type="AlphaFoldDB" id="E5AE37"/>
<evidence type="ECO:0000256" key="1">
    <source>
        <dbReference type="SAM" id="MobiDB-lite"/>
    </source>
</evidence>
<dbReference type="VEuPathDB" id="FungiDB:LEMA_P002630.1"/>
<evidence type="ECO:0000313" key="3">
    <source>
        <dbReference type="EMBL" id="CBY01476.1"/>
    </source>
</evidence>
<dbReference type="OMA" id="ETTNACW"/>
<dbReference type="PANTHER" id="PTHR42470:SF2">
    <property type="match status" value="1"/>
</dbReference>
<feature type="compositionally biased region" description="Polar residues" evidence="1">
    <location>
        <begin position="562"/>
        <end position="583"/>
    </location>
</feature>
<dbReference type="HOGENOM" id="CLU_025457_2_0_1"/>
<organism evidence="3 4">
    <name type="scientific">Leptosphaeria maculans (strain JN3 / isolate v23.1.3 / race Av1-4-5-6-7-8)</name>
    <name type="common">Blackleg fungus</name>
    <name type="synonym">Phoma lingam</name>
    <dbReference type="NCBI Taxonomy" id="985895"/>
    <lineage>
        <taxon>Eukaryota</taxon>
        <taxon>Fungi</taxon>
        <taxon>Dikarya</taxon>
        <taxon>Ascomycota</taxon>
        <taxon>Pezizomycotina</taxon>
        <taxon>Dothideomycetes</taxon>
        <taxon>Pleosporomycetidae</taxon>
        <taxon>Pleosporales</taxon>
        <taxon>Pleosporineae</taxon>
        <taxon>Leptosphaeriaceae</taxon>
        <taxon>Plenodomus</taxon>
        <taxon>Plenodomus lingam/Leptosphaeria maculans species complex</taxon>
    </lineage>
</organism>
<dbReference type="EMBL" id="FP929139">
    <property type="protein sequence ID" value="CBY01476.1"/>
    <property type="molecule type" value="Genomic_DNA"/>
</dbReference>
<dbReference type="InParanoid" id="E5AE37"/>
<sequence length="590" mass="67308">MASCSEPLAAQKRRRMPPQTKKGMPSQLLSYCMIILTFAVQAISKATRRSDRTRAAVEEGSKSRTDTEYSIKQEACNLSSPQRVQPKAVKSRKRIRDLENPSIEQPKKKRLRTQDSPRTKPRAQAEKQKRPREDEVSLSRPSLEPFLKRVRPSVNEPLRQKTTREARVDYWRETGVWPTEEQEATMDRFRELVDHARARKRSLSRKRSNASLASEITPTQITSSMSRDQKCAPYRHPLFQRQLKECGSFMDDHELGITAESEKLCQQLLKEPQPVPQHTLFSDDELFKKTCKRIKGENETKVVRDISQLIVPSAEILANKGAKHLVILRETTNACWTNSIPFINPPGSGSGSRSAPRPQPDFGLGFDRDAFNPEQLQKLQPFLGDLLADSSFFAATYQMYFPFLTSEVKCRDGELDVADRQNAYAQSVILRGLHSLFQVVGQEKELHREINGFSISHNDEAVRIWGHYAVIDGKDVKFYRHLISKFIFAPSGEGDHRWKAYKFVKNVYDLWLPKHFERICSVIDMLPADLNFDVSEQDLASSRSELSQQLGDYSFAEEGIIPNSQPSVQPITPDTTINAGSSNSKKKKRK</sequence>
<feature type="region of interest" description="Disordered" evidence="1">
    <location>
        <begin position="562"/>
        <end position="590"/>
    </location>
</feature>
<dbReference type="STRING" id="985895.E5AE37"/>
<dbReference type="Pfam" id="PF25545">
    <property type="entry name" value="DUF7924"/>
    <property type="match status" value="1"/>
</dbReference>
<dbReference type="PANTHER" id="PTHR42470">
    <property type="entry name" value="VAST DOMAIN-CONTAINING PROTEIN"/>
    <property type="match status" value="1"/>
</dbReference>
<evidence type="ECO:0000313" key="4">
    <source>
        <dbReference type="Proteomes" id="UP000002668"/>
    </source>
</evidence>
<protein>
    <recommendedName>
        <fullName evidence="2">DUF7924 domain-containing protein</fullName>
    </recommendedName>
</protein>
<feature type="domain" description="DUF7924" evidence="2">
    <location>
        <begin position="287"/>
        <end position="523"/>
    </location>
</feature>
<feature type="compositionally biased region" description="Basic and acidic residues" evidence="1">
    <location>
        <begin position="48"/>
        <end position="71"/>
    </location>
</feature>
<dbReference type="eggNOG" id="ENOG502SK65">
    <property type="taxonomic scope" value="Eukaryota"/>
</dbReference>
<accession>E5AE37</accession>
<evidence type="ECO:0000259" key="2">
    <source>
        <dbReference type="Pfam" id="PF25545"/>
    </source>
</evidence>
<feature type="region of interest" description="Disordered" evidence="1">
    <location>
        <begin position="1"/>
        <end position="24"/>
    </location>
</feature>
<keyword evidence="4" id="KW-1185">Reference proteome</keyword>
<proteinExistence type="predicted"/>
<dbReference type="Proteomes" id="UP000002668">
    <property type="component" value="Genome"/>
</dbReference>
<dbReference type="OrthoDB" id="5132737at2759"/>
<feature type="region of interest" description="Disordered" evidence="1">
    <location>
        <begin position="45"/>
        <end position="144"/>
    </location>
</feature>
<reference evidence="4" key="1">
    <citation type="journal article" date="2011" name="Nat. Commun.">
        <title>Effector diversification within compartments of the Leptosphaeria maculans genome affected by Repeat-Induced Point mutations.</title>
        <authorList>
            <person name="Rouxel T."/>
            <person name="Grandaubert J."/>
            <person name="Hane J.K."/>
            <person name="Hoede C."/>
            <person name="van de Wouw A.P."/>
            <person name="Couloux A."/>
            <person name="Dominguez V."/>
            <person name="Anthouard V."/>
            <person name="Bally P."/>
            <person name="Bourras S."/>
            <person name="Cozijnsen A.J."/>
            <person name="Ciuffetti L.M."/>
            <person name="Degrave A."/>
            <person name="Dilmaghani A."/>
            <person name="Duret L."/>
            <person name="Fudal I."/>
            <person name="Goodwin S.B."/>
            <person name="Gout L."/>
            <person name="Glaser N."/>
            <person name="Linglin J."/>
            <person name="Kema G.H.J."/>
            <person name="Lapalu N."/>
            <person name="Lawrence C.B."/>
            <person name="May K."/>
            <person name="Meyer M."/>
            <person name="Ollivier B."/>
            <person name="Poulain J."/>
            <person name="Schoch C.L."/>
            <person name="Simon A."/>
            <person name="Spatafora J.W."/>
            <person name="Stachowiak A."/>
            <person name="Turgeon B.G."/>
            <person name="Tyler B.M."/>
            <person name="Vincent D."/>
            <person name="Weissenbach J."/>
            <person name="Amselem J."/>
            <person name="Quesneville H."/>
            <person name="Oliver R.P."/>
            <person name="Wincker P."/>
            <person name="Balesdent M.-H."/>
            <person name="Howlett B.J."/>
        </authorList>
    </citation>
    <scope>NUCLEOTIDE SEQUENCE [LARGE SCALE GENOMIC DNA]</scope>
    <source>
        <strain evidence="4">JN3 / isolate v23.1.3 / race Av1-4-5-6-7-8</strain>
    </source>
</reference>
<gene>
    <name evidence="3" type="ORF">LEMA_P002630.1</name>
</gene>
<feature type="compositionally biased region" description="Basic and acidic residues" evidence="1">
    <location>
        <begin position="112"/>
        <end position="137"/>
    </location>
</feature>
<dbReference type="InterPro" id="IPR057684">
    <property type="entry name" value="DUF7924"/>
</dbReference>
<name>E5AE37_LEPMJ</name>